<dbReference type="Bgee" id="ENSPTRG00000001228">
    <property type="expression patterns" value="Expressed in lung and 20 other cell types or tissues"/>
</dbReference>
<sequence length="262" mass="29881">MFISAFSLDQGPADSTMLTFVAEEVEPGTGEKKPKHMMGRRVCLFSEYEECKDLIKSMLRNERQFREEKLAEQLKQAEELRQYKVLVHSQERELTQLREKLREGRDASRSLNQHLQALLTPDEPDKSQGQDLQEQLAEGCRLTQHLVQKLSPENDNDDDEDVQVEVAEKVQKSSAPRELQKAEEKEVPEDSLEECAITCSNSHGPYDSNQPHRKTKITFEEDKVDSTLIGSSSHVEWEDAVHIIPGSLCFPFTRPQASVTIS</sequence>
<dbReference type="InterPro" id="IPR010630">
    <property type="entry name" value="Olduvai_dom"/>
</dbReference>
<evidence type="ECO:0000256" key="5">
    <source>
        <dbReference type="SAM" id="MobiDB-lite"/>
    </source>
</evidence>
<proteinExistence type="inferred from homology"/>
<dbReference type="InterPro" id="IPR055306">
    <property type="entry name" value="NBPF"/>
</dbReference>
<accession>A0A2I3TUW0</accession>
<feature type="domain" description="Olduvai" evidence="6">
    <location>
        <begin position="153"/>
        <end position="245"/>
    </location>
</feature>
<dbReference type="PROSITE" id="PS51316">
    <property type="entry name" value="ODV"/>
    <property type="match status" value="1"/>
</dbReference>
<dbReference type="GeneTree" id="ENSGT00420000029746"/>
<dbReference type="Ensembl" id="ENSPTRT00000107460.1">
    <property type="protein sequence ID" value="ENSPTRP00000092968.1"/>
    <property type="gene ID" value="ENSPTRG00000001228.7"/>
</dbReference>
<feature type="coiled-coil region" evidence="4">
    <location>
        <begin position="80"/>
        <end position="107"/>
    </location>
</feature>
<dbReference type="Proteomes" id="UP000002277">
    <property type="component" value="Unplaced"/>
</dbReference>
<evidence type="ECO:0000313" key="8">
    <source>
        <dbReference type="Proteomes" id="UP000002277"/>
    </source>
</evidence>
<keyword evidence="1" id="KW-0677">Repeat</keyword>
<evidence type="ECO:0000256" key="1">
    <source>
        <dbReference type="ARBA" id="ARBA00022737"/>
    </source>
</evidence>
<dbReference type="AlphaFoldDB" id="A0A2I3TUW0"/>
<keyword evidence="8" id="KW-1185">Reference proteome</keyword>
<evidence type="ECO:0000256" key="2">
    <source>
        <dbReference type="ARBA" id="ARBA00023054"/>
    </source>
</evidence>
<name>A0A2I3TUW0_PANTR</name>
<evidence type="ECO:0000259" key="6">
    <source>
        <dbReference type="PROSITE" id="PS51316"/>
    </source>
</evidence>
<reference evidence="7" key="2">
    <citation type="submission" date="2025-09" db="UniProtKB">
        <authorList>
            <consortium name="Ensembl"/>
        </authorList>
    </citation>
    <scope>IDENTIFICATION</scope>
</reference>
<reference evidence="7" key="1">
    <citation type="submission" date="2025-08" db="UniProtKB">
        <authorList>
            <consortium name="Ensembl"/>
        </authorList>
    </citation>
    <scope>IDENTIFICATION</scope>
</reference>
<dbReference type="OMA" id="HDEWRIE"/>
<dbReference type="Pfam" id="PF06758">
    <property type="entry name" value="Olduvai"/>
    <property type="match status" value="1"/>
</dbReference>
<feature type="region of interest" description="Disordered" evidence="5">
    <location>
        <begin position="168"/>
        <end position="189"/>
    </location>
</feature>
<gene>
    <name evidence="7" type="primary">LOC736194</name>
</gene>
<evidence type="ECO:0000313" key="7">
    <source>
        <dbReference type="Ensembl" id="ENSPTRP00000092968.1"/>
    </source>
</evidence>
<dbReference type="InParanoid" id="A0A2I3TUW0"/>
<protein>
    <recommendedName>
        <fullName evidence="6">Olduvai domain-containing protein</fullName>
    </recommendedName>
</protein>
<keyword evidence="2 4" id="KW-0175">Coiled coil</keyword>
<organism evidence="7 8">
    <name type="scientific">Pan troglodytes</name>
    <name type="common">Chimpanzee</name>
    <dbReference type="NCBI Taxonomy" id="9598"/>
    <lineage>
        <taxon>Eukaryota</taxon>
        <taxon>Metazoa</taxon>
        <taxon>Chordata</taxon>
        <taxon>Craniata</taxon>
        <taxon>Vertebrata</taxon>
        <taxon>Euteleostomi</taxon>
        <taxon>Mammalia</taxon>
        <taxon>Eutheria</taxon>
        <taxon>Euarchontoglires</taxon>
        <taxon>Primates</taxon>
        <taxon>Haplorrhini</taxon>
        <taxon>Catarrhini</taxon>
        <taxon>Hominidae</taxon>
        <taxon>Pan</taxon>
    </lineage>
</organism>
<comment type="similarity">
    <text evidence="3">Belongs to the NBPF family.</text>
</comment>
<evidence type="ECO:0000256" key="4">
    <source>
        <dbReference type="SAM" id="Coils"/>
    </source>
</evidence>
<dbReference type="PaxDb" id="9598-ENSPTRP00000054098"/>
<dbReference type="PANTHER" id="PTHR14199:SF35">
    <property type="entry name" value="NEUROBLASTOMA BREAKPOINT FAMILY MEMBER 1-RELATED"/>
    <property type="match status" value="1"/>
</dbReference>
<dbReference type="SMART" id="SM01148">
    <property type="entry name" value="DUF1220"/>
    <property type="match status" value="1"/>
</dbReference>
<evidence type="ECO:0000256" key="3">
    <source>
        <dbReference type="ARBA" id="ARBA00038417"/>
    </source>
</evidence>
<dbReference type="PANTHER" id="PTHR14199">
    <property type="entry name" value="NEUROBLASTOMA BREAKPOINT FAMILY MEMBER 6-LIKE PROTEIN"/>
    <property type="match status" value="1"/>
</dbReference>